<dbReference type="InterPro" id="IPR000569">
    <property type="entry name" value="HECT_dom"/>
</dbReference>
<dbReference type="InterPro" id="IPR035983">
    <property type="entry name" value="Hect_E3_ubiquitin_ligase"/>
</dbReference>
<proteinExistence type="predicted"/>
<dbReference type="GO" id="GO:0030001">
    <property type="term" value="P:metal ion transport"/>
    <property type="evidence" value="ECO:0007669"/>
    <property type="project" value="TreeGrafter"/>
</dbReference>
<dbReference type="PANTHER" id="PTHR13800:SF1">
    <property type="entry name" value="TRANSIENT RECEPTOR POTENTIAL CATION CHANNEL TRPM"/>
    <property type="match status" value="1"/>
</dbReference>
<evidence type="ECO:0000256" key="1">
    <source>
        <dbReference type="ARBA" id="ARBA00022786"/>
    </source>
</evidence>
<feature type="transmembrane region" description="Helical" evidence="3">
    <location>
        <begin position="7"/>
        <end position="31"/>
    </location>
</feature>
<evidence type="ECO:0000259" key="4">
    <source>
        <dbReference type="PROSITE" id="PS50237"/>
    </source>
</evidence>
<dbReference type="Proteomes" id="UP000005408">
    <property type="component" value="Unassembled WGS sequence"/>
</dbReference>
<dbReference type="GO" id="GO:0005261">
    <property type="term" value="F:monoatomic cation channel activity"/>
    <property type="evidence" value="ECO:0007669"/>
    <property type="project" value="TreeGrafter"/>
</dbReference>
<sequence>MFALSLLCLYLRFLGVFLIRKTTGVLIIMIINMLKDLVQFILIAIVVIFGVGIYYHANLYPDHHSMWYGNLSRWRLWTIIFHPYWELYGELDLDTLDGSDQRNCTKDSTIWSTDAYTKRCPEEDWTVPVIAGLHMLFANLLLVNLVIAKFRTHHILIKDYEKPDIELLLPLSNEDDEQFTLVDLHGRLATTLPDSSEKFSIDGYRNFLDPKMKYDRLRLYLCTREIEILTSASSDDSLPDIDLGSTSSSSITTKDESNMSKGIEVRFEWNVHIIRHFFPFESRVQNLIDYLHESPLREGNKMLTRINADKFLNPDDRLQPLLSGNSNIIEIAVEKLEIGGNSNDNNDEQLELTIDGDIESKKSDEKADKLVKMALGKLGDTTEAVAVLNQFTRVFLAGRPLDVQREDETIEGDTSPIYVSRESCLRDSIEELCHQKNLRFPLEVTFLGELAQDLGGPRREFFEKALIEMKEELFYTTPNSEIRLVENIEFLATKMYFYSGLLIGLSVLEGGPCPEFLDQALNHSENSEYWDQFRRGLNRVGLLTVTAGKKPSLKFIFRSSPSKTVTVNKLLNLLTCKFSVVGSNLRREEEKTYKKFVKYCREVFAGRRPPINLGNILSFCTSSSTEPILGFTIPPSMEFTTADFATASTCINKLNLPLIGNKEEEDYFSNFDLAFANSFFGLEL</sequence>
<feature type="domain" description="HECT" evidence="4">
    <location>
        <begin position="434"/>
        <end position="462"/>
    </location>
</feature>
<keyword evidence="6" id="KW-1185">Reference proteome</keyword>
<dbReference type="GO" id="GO:0005886">
    <property type="term" value="C:plasma membrane"/>
    <property type="evidence" value="ECO:0007669"/>
    <property type="project" value="TreeGrafter"/>
</dbReference>
<dbReference type="SUPFAM" id="SSF56204">
    <property type="entry name" value="Hect, E3 ligase catalytic domain"/>
    <property type="match status" value="1"/>
</dbReference>
<feature type="transmembrane region" description="Helical" evidence="3">
    <location>
        <begin position="125"/>
        <end position="148"/>
    </location>
</feature>
<organism evidence="5 6">
    <name type="scientific">Magallana gigas</name>
    <name type="common">Pacific oyster</name>
    <name type="synonym">Crassostrea gigas</name>
    <dbReference type="NCBI Taxonomy" id="29159"/>
    <lineage>
        <taxon>Eukaryota</taxon>
        <taxon>Metazoa</taxon>
        <taxon>Spiralia</taxon>
        <taxon>Lophotrochozoa</taxon>
        <taxon>Mollusca</taxon>
        <taxon>Bivalvia</taxon>
        <taxon>Autobranchia</taxon>
        <taxon>Pteriomorphia</taxon>
        <taxon>Ostreida</taxon>
        <taxon>Ostreoidea</taxon>
        <taxon>Ostreidae</taxon>
        <taxon>Magallana</taxon>
    </lineage>
</organism>
<dbReference type="AlphaFoldDB" id="A0A8W8NUU1"/>
<name>A0A8W8NUU1_MAGGI</name>
<accession>A0A8W8NUU1</accession>
<evidence type="ECO:0000313" key="5">
    <source>
        <dbReference type="EnsemblMetazoa" id="G7698.1:cds"/>
    </source>
</evidence>
<dbReference type="PROSITE" id="PS50237">
    <property type="entry name" value="HECT"/>
    <property type="match status" value="1"/>
</dbReference>
<keyword evidence="3" id="KW-0812">Transmembrane</keyword>
<dbReference type="InterPro" id="IPR050927">
    <property type="entry name" value="TRPM"/>
</dbReference>
<evidence type="ECO:0000256" key="2">
    <source>
        <dbReference type="PROSITE-ProRule" id="PRU00104"/>
    </source>
</evidence>
<keyword evidence="3" id="KW-1133">Transmembrane helix</keyword>
<keyword evidence="3" id="KW-0472">Membrane</keyword>
<evidence type="ECO:0000256" key="3">
    <source>
        <dbReference type="SAM" id="Phobius"/>
    </source>
</evidence>
<dbReference type="Gene3D" id="3.90.1750.10">
    <property type="entry name" value="Hect, E3 ligase catalytic domains"/>
    <property type="match status" value="1"/>
</dbReference>
<dbReference type="Gene3D" id="3.30.2410.10">
    <property type="entry name" value="Hect, E3 ligase catalytic domain"/>
    <property type="match status" value="1"/>
</dbReference>
<dbReference type="GO" id="GO:0004842">
    <property type="term" value="F:ubiquitin-protein transferase activity"/>
    <property type="evidence" value="ECO:0007669"/>
    <property type="project" value="InterPro"/>
</dbReference>
<protein>
    <recommendedName>
        <fullName evidence="4">HECT domain-containing protein</fullName>
    </recommendedName>
</protein>
<feature type="transmembrane region" description="Helical" evidence="3">
    <location>
        <begin position="37"/>
        <end position="55"/>
    </location>
</feature>
<evidence type="ECO:0000313" key="6">
    <source>
        <dbReference type="Proteomes" id="UP000005408"/>
    </source>
</evidence>
<dbReference type="EnsemblMetazoa" id="G7698.1">
    <property type="protein sequence ID" value="G7698.1:cds"/>
    <property type="gene ID" value="G7698"/>
</dbReference>
<reference evidence="5" key="1">
    <citation type="submission" date="2022-08" db="UniProtKB">
        <authorList>
            <consortium name="EnsemblMetazoa"/>
        </authorList>
    </citation>
    <scope>IDENTIFICATION</scope>
    <source>
        <strain evidence="5">05x7-T-G4-1.051#20</strain>
    </source>
</reference>
<comment type="caution">
    <text evidence="2">Lacks conserved residue(s) required for the propagation of feature annotation.</text>
</comment>
<keyword evidence="1 2" id="KW-0833">Ubl conjugation pathway</keyword>
<dbReference type="PANTHER" id="PTHR13800">
    <property type="entry name" value="TRANSIENT RECEPTOR POTENTIAL CATION CHANNEL, SUBFAMILY M, MEMBER 6"/>
    <property type="match status" value="1"/>
</dbReference>